<evidence type="ECO:0000313" key="1">
    <source>
        <dbReference type="EMBL" id="GAW68645.1"/>
    </source>
</evidence>
<protein>
    <submittedName>
        <fullName evidence="1">Uncharacterized protein</fullName>
    </submittedName>
</protein>
<gene>
    <name evidence="1" type="ORF">GPEL0_01f5072</name>
</gene>
<evidence type="ECO:0000313" key="2">
    <source>
        <dbReference type="Proteomes" id="UP000194153"/>
    </source>
</evidence>
<dbReference type="EMBL" id="BDQG01000001">
    <property type="protein sequence ID" value="GAW68645.1"/>
    <property type="molecule type" value="Genomic_DNA"/>
</dbReference>
<comment type="caution">
    <text evidence="1">The sequence shown here is derived from an EMBL/GenBank/DDBJ whole genome shotgun (WGS) entry which is preliminary data.</text>
</comment>
<keyword evidence="2" id="KW-1185">Reference proteome</keyword>
<reference evidence="2" key="1">
    <citation type="submission" date="2017-05" db="EMBL/GenBank/DDBJ databases">
        <title>Draft genome sequence of Geobacter pelophilus, a iron(III)-reducing bacteria.</title>
        <authorList>
            <person name="Aoyagi T."/>
            <person name="Koike H."/>
            <person name="Morita T."/>
            <person name="Sato Y."/>
            <person name="Habe H."/>
            <person name="Hori T."/>
        </authorList>
    </citation>
    <scope>NUCLEOTIDE SEQUENCE [LARGE SCALE GENOMIC DNA]</scope>
    <source>
        <strain evidence="2">Drf2</strain>
    </source>
</reference>
<name>A0ABQ0MNJ8_9BACT</name>
<proteinExistence type="predicted"/>
<sequence>MGVPGEHQVDPLLRRLREGMGRVGEQDARRPRVGLSQRLVQAGPAGHRVVHPCHP</sequence>
<dbReference type="Proteomes" id="UP000194153">
    <property type="component" value="Unassembled WGS sequence"/>
</dbReference>
<organism evidence="1 2">
    <name type="scientific">Geoanaerobacter pelophilus</name>
    <dbReference type="NCBI Taxonomy" id="60036"/>
    <lineage>
        <taxon>Bacteria</taxon>
        <taxon>Pseudomonadati</taxon>
        <taxon>Thermodesulfobacteriota</taxon>
        <taxon>Desulfuromonadia</taxon>
        <taxon>Geobacterales</taxon>
        <taxon>Geobacteraceae</taxon>
        <taxon>Geoanaerobacter</taxon>
    </lineage>
</organism>
<accession>A0ABQ0MNJ8</accession>